<organism evidence="1 2">
    <name type="scientific">Tautonia sociabilis</name>
    <dbReference type="NCBI Taxonomy" id="2080755"/>
    <lineage>
        <taxon>Bacteria</taxon>
        <taxon>Pseudomonadati</taxon>
        <taxon>Planctomycetota</taxon>
        <taxon>Planctomycetia</taxon>
        <taxon>Isosphaerales</taxon>
        <taxon>Isosphaeraceae</taxon>
        <taxon>Tautonia</taxon>
    </lineage>
</organism>
<dbReference type="Gene3D" id="1.20.120.1490">
    <property type="match status" value="1"/>
</dbReference>
<evidence type="ECO:0000313" key="1">
    <source>
        <dbReference type="EMBL" id="RUL83577.1"/>
    </source>
</evidence>
<dbReference type="InterPro" id="IPR025961">
    <property type="entry name" value="Metal_resist"/>
</dbReference>
<comment type="caution">
    <text evidence="1">The sequence shown here is derived from an EMBL/GenBank/DDBJ whole genome shotgun (WGS) entry which is preliminary data.</text>
</comment>
<dbReference type="Pfam" id="PF13801">
    <property type="entry name" value="Metal_resist"/>
    <property type="match status" value="1"/>
</dbReference>
<name>A0A432MEA0_9BACT</name>
<dbReference type="AlphaFoldDB" id="A0A432MEA0"/>
<evidence type="ECO:0000313" key="2">
    <source>
        <dbReference type="Proteomes" id="UP000280296"/>
    </source>
</evidence>
<gene>
    <name evidence="1" type="ORF">TsocGM_21895</name>
</gene>
<keyword evidence="2" id="KW-1185">Reference proteome</keyword>
<reference evidence="1 2" key="1">
    <citation type="submission" date="2018-12" db="EMBL/GenBank/DDBJ databases">
        <authorList>
            <person name="Toschakov S.V."/>
        </authorList>
    </citation>
    <scope>NUCLEOTIDE SEQUENCE [LARGE SCALE GENOMIC DNA]</scope>
    <source>
        <strain evidence="1 2">GM2012</strain>
    </source>
</reference>
<accession>A0A432MEA0</accession>
<reference evidence="1 2" key="2">
    <citation type="submission" date="2019-01" db="EMBL/GenBank/DDBJ databases">
        <title>Tautonia sociabilis, a novel thermotolerant planctomycete of Isosphaeraceae family, isolated from a 4000 m deep subterranean habitat.</title>
        <authorList>
            <person name="Kovaleva O.L."/>
            <person name="Elcheninov A.G."/>
            <person name="Van Heerden E."/>
            <person name="Toshchakov S.V."/>
            <person name="Novikov A."/>
            <person name="Bonch-Osmolovskaya E.A."/>
            <person name="Kublanov I.V."/>
        </authorList>
    </citation>
    <scope>NUCLEOTIDE SEQUENCE [LARGE SCALE GENOMIC DNA]</scope>
    <source>
        <strain evidence="1 2">GM2012</strain>
    </source>
</reference>
<sequence length="171" mass="17582">MSALPGFPGASHLYHIGATGFFLDHPEHITLSPQQAATLGKARENALRALGESARKVAAAEEQLWQLTAADQPSSASVEAKVRELEKLRGDQRLAFIRAVGEAAKVLTDEQRQALLGQLPPSPNPAAGMGQAIPQPGGSMGGGMMMDDDAMEMPPAGGGSMGAGGGGMGHM</sequence>
<protein>
    <submittedName>
        <fullName evidence="1">Periplasmic heavy metal sensor</fullName>
    </submittedName>
</protein>
<dbReference type="OrthoDB" id="8234188at2"/>
<proteinExistence type="predicted"/>
<dbReference type="EMBL" id="RYZH01000058">
    <property type="protein sequence ID" value="RUL83577.1"/>
    <property type="molecule type" value="Genomic_DNA"/>
</dbReference>
<dbReference type="Proteomes" id="UP000280296">
    <property type="component" value="Unassembled WGS sequence"/>
</dbReference>